<accession>A0A5H2XKE0</accession>
<organism evidence="1">
    <name type="scientific">Prunus dulcis</name>
    <name type="common">Almond</name>
    <name type="synonym">Amygdalus dulcis</name>
    <dbReference type="NCBI Taxonomy" id="3755"/>
    <lineage>
        <taxon>Eukaryota</taxon>
        <taxon>Viridiplantae</taxon>
        <taxon>Streptophyta</taxon>
        <taxon>Embryophyta</taxon>
        <taxon>Tracheophyta</taxon>
        <taxon>Spermatophyta</taxon>
        <taxon>Magnoliopsida</taxon>
        <taxon>eudicotyledons</taxon>
        <taxon>Gunneridae</taxon>
        <taxon>Pentapetalae</taxon>
        <taxon>rosids</taxon>
        <taxon>fabids</taxon>
        <taxon>Rosales</taxon>
        <taxon>Rosaceae</taxon>
        <taxon>Amygdaloideae</taxon>
        <taxon>Amygdaleae</taxon>
        <taxon>Prunus</taxon>
    </lineage>
</organism>
<dbReference type="Gene3D" id="3.10.10.10">
    <property type="entry name" value="HIV Type 1 Reverse Transcriptase, subunit A, domain 1"/>
    <property type="match status" value="1"/>
</dbReference>
<dbReference type="InterPro" id="IPR036397">
    <property type="entry name" value="RNaseH_sf"/>
</dbReference>
<proteinExistence type="predicted"/>
<evidence type="ECO:0008006" key="2">
    <source>
        <dbReference type="Google" id="ProtNLM"/>
    </source>
</evidence>
<reference evidence="1" key="1">
    <citation type="journal article" date="2019" name="Science">
        <title>Mutation of a bHLH transcription factor allowed almond domestication.</title>
        <authorList>
            <person name="Sanchez-Perez R."/>
            <person name="Pavan S."/>
            <person name="Mazzeo R."/>
            <person name="Moldovan C."/>
            <person name="Aiese Cigliano R."/>
            <person name="Del Cueto J."/>
            <person name="Ricciardi F."/>
            <person name="Lotti C."/>
            <person name="Ricciardi L."/>
            <person name="Dicenta F."/>
            <person name="Lopez-Marques R.L."/>
            <person name="Lindberg Moller B."/>
        </authorList>
    </citation>
    <scope>NUCLEOTIDE SEQUENCE</scope>
</reference>
<protein>
    <recommendedName>
        <fullName evidence="2">Integrase catalytic domain-containing protein</fullName>
    </recommendedName>
</protein>
<dbReference type="PANTHER" id="PTHR24559:SF444">
    <property type="entry name" value="REVERSE TRANSCRIPTASE DOMAIN-CONTAINING PROTEIN"/>
    <property type="match status" value="1"/>
</dbReference>
<dbReference type="PANTHER" id="PTHR24559">
    <property type="entry name" value="TRANSPOSON TY3-I GAG-POL POLYPROTEIN"/>
    <property type="match status" value="1"/>
</dbReference>
<evidence type="ECO:0000313" key="1">
    <source>
        <dbReference type="EMBL" id="BBN67744.1"/>
    </source>
</evidence>
<dbReference type="SUPFAM" id="SSF56672">
    <property type="entry name" value="DNA/RNA polymerases"/>
    <property type="match status" value="1"/>
</dbReference>
<dbReference type="AlphaFoldDB" id="A0A5H2XKE0"/>
<sequence length="407" mass="46099">MGKISYFLNKLRKRKHNVDKTAFLTKNVSAILQTNTLPKYKDPVLYTEPVVHSNSQIPIILGRPFLATSNAHINYRNGLMQLSFGNMTLELNIFNICKKPANNEDVDKEVQEHNGWIPKYEELPTPLPAGLKYAFLGEDETYHVVISSKLELLHEGIIYPISDSKWVSPTYVVPKKSGVTVVENDNGEMVPTRVTAGWRMCIDYRYYQIEVSLEDQEKTTFACPFGTFAFRKMPFGLCNAPATFQRCMISIFSDMVLSHLIGPRKRKRNLWLRFGTPRAIISDGGSHFCNRPFEALMKSGMMHMRTHKFTKNVLNLPGMTGAVCSVRRLTCNFDTMTRHFGSGSLIAFAARSSSKIVSTSSSSNQFVFQHYSPLAPVHRMIEAPLLRQTLQFLAEDCYSTSALQTAR</sequence>
<dbReference type="Gene3D" id="3.30.420.10">
    <property type="entry name" value="Ribonuclease H-like superfamily/Ribonuclease H"/>
    <property type="match status" value="1"/>
</dbReference>
<dbReference type="InterPro" id="IPR043502">
    <property type="entry name" value="DNA/RNA_pol_sf"/>
</dbReference>
<dbReference type="EMBL" id="AP020507">
    <property type="protein sequence ID" value="BBN67744.1"/>
    <property type="molecule type" value="Genomic_DNA"/>
</dbReference>
<dbReference type="InterPro" id="IPR053134">
    <property type="entry name" value="RNA-dir_DNA_polymerase"/>
</dbReference>
<name>A0A5H2XKE0_PRUDU</name>
<gene>
    <name evidence="1" type="ORF">Prudu_170S000300</name>
</gene>
<dbReference type="CDD" id="cd01647">
    <property type="entry name" value="RT_LTR"/>
    <property type="match status" value="1"/>
</dbReference>
<dbReference type="GO" id="GO:0003676">
    <property type="term" value="F:nucleic acid binding"/>
    <property type="evidence" value="ECO:0007669"/>
    <property type="project" value="InterPro"/>
</dbReference>